<gene>
    <name evidence="5" type="ORF">CTOB1V02_LOCUS14381</name>
</gene>
<dbReference type="GO" id="GO:0051205">
    <property type="term" value="P:protein insertion into membrane"/>
    <property type="evidence" value="ECO:0007669"/>
    <property type="project" value="TreeGrafter"/>
</dbReference>
<dbReference type="GO" id="GO:0030674">
    <property type="term" value="F:protein-macromolecule adaptor activity"/>
    <property type="evidence" value="ECO:0007669"/>
    <property type="project" value="TreeGrafter"/>
</dbReference>
<organism evidence="5">
    <name type="scientific">Cyprideis torosa</name>
    <dbReference type="NCBI Taxonomy" id="163714"/>
    <lineage>
        <taxon>Eukaryota</taxon>
        <taxon>Metazoa</taxon>
        <taxon>Ecdysozoa</taxon>
        <taxon>Arthropoda</taxon>
        <taxon>Crustacea</taxon>
        <taxon>Oligostraca</taxon>
        <taxon>Ostracoda</taxon>
        <taxon>Podocopa</taxon>
        <taxon>Podocopida</taxon>
        <taxon>Cytherocopina</taxon>
        <taxon>Cytheroidea</taxon>
        <taxon>Cytherideidae</taxon>
        <taxon>Cyprideis</taxon>
    </lineage>
</organism>
<keyword evidence="1" id="KW-0732">Signal</keyword>
<dbReference type="InterPro" id="IPR026592">
    <property type="entry name" value="BamE"/>
</dbReference>
<proteinExistence type="inferred from homology"/>
<dbReference type="AlphaFoldDB" id="A0A7R8WRM7"/>
<dbReference type="InterPro" id="IPR007450">
    <property type="entry name" value="BamE_dom"/>
</dbReference>
<sequence length="107" mass="12166">MPKLLIYIAIMILTTGCSNKLFTVYKIDVQQGNALTEQDAARITEGMPQGQVLNLLGEPVLNPAFSTNRWDYVFYRKKAYEEAERLVLSVYFEGGKVSRVEYSPKPE</sequence>
<accession>A0A7R8WRM7</accession>
<dbReference type="InterPro" id="IPR037873">
    <property type="entry name" value="BamE-like"/>
</dbReference>
<evidence type="ECO:0000256" key="2">
    <source>
        <dbReference type="ARBA" id="ARBA00023136"/>
    </source>
</evidence>
<name>A0A7R8WRM7_9CRUS</name>
<evidence type="ECO:0000313" key="5">
    <source>
        <dbReference type="EMBL" id="CAD7236566.1"/>
    </source>
</evidence>
<evidence type="ECO:0000259" key="4">
    <source>
        <dbReference type="Pfam" id="PF04355"/>
    </source>
</evidence>
<dbReference type="Pfam" id="PF04355">
    <property type="entry name" value="BamE"/>
    <property type="match status" value="1"/>
</dbReference>
<dbReference type="HAMAP" id="MF_00925">
    <property type="entry name" value="OM_assembly_BamE"/>
    <property type="match status" value="1"/>
</dbReference>
<protein>
    <recommendedName>
        <fullName evidence="4">Outer membrane protein assembly factor BamE domain-containing protein</fullName>
    </recommendedName>
</protein>
<keyword evidence="3" id="KW-0998">Cell outer membrane</keyword>
<dbReference type="EMBL" id="OB680004">
    <property type="protein sequence ID" value="CAD7236566.1"/>
    <property type="molecule type" value="Genomic_DNA"/>
</dbReference>
<dbReference type="PANTHER" id="PTHR37482">
    <property type="entry name" value="OUTER MEMBRANE PROTEIN ASSEMBLY FACTOR BAME"/>
    <property type="match status" value="1"/>
</dbReference>
<feature type="domain" description="Outer membrane protein assembly factor BamE" evidence="4">
    <location>
        <begin position="32"/>
        <end position="100"/>
    </location>
</feature>
<dbReference type="PROSITE" id="PS51257">
    <property type="entry name" value="PROKAR_LIPOPROTEIN"/>
    <property type="match status" value="1"/>
</dbReference>
<dbReference type="PANTHER" id="PTHR37482:SF1">
    <property type="entry name" value="OUTER MEMBRANE PROTEIN ASSEMBLY FACTOR BAME"/>
    <property type="match status" value="1"/>
</dbReference>
<keyword evidence="2" id="KW-0472">Membrane</keyword>
<evidence type="ECO:0000256" key="1">
    <source>
        <dbReference type="ARBA" id="ARBA00022729"/>
    </source>
</evidence>
<dbReference type="Gene3D" id="3.30.1450.10">
    <property type="match status" value="1"/>
</dbReference>
<evidence type="ECO:0000256" key="3">
    <source>
        <dbReference type="ARBA" id="ARBA00023237"/>
    </source>
</evidence>
<dbReference type="OrthoDB" id="10183191at2759"/>
<reference evidence="5" key="1">
    <citation type="submission" date="2020-11" db="EMBL/GenBank/DDBJ databases">
        <authorList>
            <person name="Tran Van P."/>
        </authorList>
    </citation>
    <scope>NUCLEOTIDE SEQUENCE</scope>
</reference>
<dbReference type="GO" id="GO:0019867">
    <property type="term" value="C:outer membrane"/>
    <property type="evidence" value="ECO:0007669"/>
    <property type="project" value="InterPro"/>
</dbReference>